<organism evidence="1 2">
    <name type="scientific">Lindgomyces ingoldianus</name>
    <dbReference type="NCBI Taxonomy" id="673940"/>
    <lineage>
        <taxon>Eukaryota</taxon>
        <taxon>Fungi</taxon>
        <taxon>Dikarya</taxon>
        <taxon>Ascomycota</taxon>
        <taxon>Pezizomycotina</taxon>
        <taxon>Dothideomycetes</taxon>
        <taxon>Pleosporomycetidae</taxon>
        <taxon>Pleosporales</taxon>
        <taxon>Lindgomycetaceae</taxon>
        <taxon>Lindgomyces</taxon>
    </lineage>
</organism>
<protein>
    <submittedName>
        <fullName evidence="1">Uncharacterized protein</fullName>
    </submittedName>
</protein>
<keyword evidence="2" id="KW-1185">Reference proteome</keyword>
<sequence>MIYTTWPWGEVLAEGASFCLGLLSDTGAQTGTVSSEQAYGSWRKRFTGASRGDLNKEFAPIHSLSQAITSSLKIALLANDAINRFHPQKNYCTAVSTAKGLPWRSTLDPCSAAASDYAFPFSVQMIWSMAIQGIAIGPLYISESFQMSMGPKVEFLPSFSGRVEGLTPKEWLQISSRYHYLESSTLDPSSHRGLESASVPPLL</sequence>
<reference evidence="1" key="1">
    <citation type="journal article" date="2020" name="Stud. Mycol.">
        <title>101 Dothideomycetes genomes: a test case for predicting lifestyles and emergence of pathogens.</title>
        <authorList>
            <person name="Haridas S."/>
            <person name="Albert R."/>
            <person name="Binder M."/>
            <person name="Bloem J."/>
            <person name="Labutti K."/>
            <person name="Salamov A."/>
            <person name="Andreopoulos B."/>
            <person name="Baker S."/>
            <person name="Barry K."/>
            <person name="Bills G."/>
            <person name="Bluhm B."/>
            <person name="Cannon C."/>
            <person name="Castanera R."/>
            <person name="Culley D."/>
            <person name="Daum C."/>
            <person name="Ezra D."/>
            <person name="Gonzalez J."/>
            <person name="Henrissat B."/>
            <person name="Kuo A."/>
            <person name="Liang C."/>
            <person name="Lipzen A."/>
            <person name="Lutzoni F."/>
            <person name="Magnuson J."/>
            <person name="Mondo S."/>
            <person name="Nolan M."/>
            <person name="Ohm R."/>
            <person name="Pangilinan J."/>
            <person name="Park H.-J."/>
            <person name="Ramirez L."/>
            <person name="Alfaro M."/>
            <person name="Sun H."/>
            <person name="Tritt A."/>
            <person name="Yoshinaga Y."/>
            <person name="Zwiers L.-H."/>
            <person name="Turgeon B."/>
            <person name="Goodwin S."/>
            <person name="Spatafora J."/>
            <person name="Crous P."/>
            <person name="Grigoriev I."/>
        </authorList>
    </citation>
    <scope>NUCLEOTIDE SEQUENCE</scope>
    <source>
        <strain evidence="1">ATCC 200398</strain>
    </source>
</reference>
<dbReference type="Proteomes" id="UP000799755">
    <property type="component" value="Unassembled WGS sequence"/>
</dbReference>
<evidence type="ECO:0000313" key="1">
    <source>
        <dbReference type="EMBL" id="KAF2469775.1"/>
    </source>
</evidence>
<evidence type="ECO:0000313" key="2">
    <source>
        <dbReference type="Proteomes" id="UP000799755"/>
    </source>
</evidence>
<accession>A0ACB6QUM6</accession>
<gene>
    <name evidence="1" type="ORF">BDR25DRAFT_356026</name>
</gene>
<name>A0ACB6QUM6_9PLEO</name>
<comment type="caution">
    <text evidence="1">The sequence shown here is derived from an EMBL/GenBank/DDBJ whole genome shotgun (WGS) entry which is preliminary data.</text>
</comment>
<dbReference type="EMBL" id="MU003510">
    <property type="protein sequence ID" value="KAF2469775.1"/>
    <property type="molecule type" value="Genomic_DNA"/>
</dbReference>
<proteinExistence type="predicted"/>